<feature type="transmembrane region" description="Helical" evidence="3">
    <location>
        <begin position="62"/>
        <end position="83"/>
    </location>
</feature>
<dbReference type="EMBL" id="QKVK01000009">
    <property type="protein sequence ID" value="PZF75694.1"/>
    <property type="molecule type" value="Genomic_DNA"/>
</dbReference>
<keyword evidence="3" id="KW-1133">Transmembrane helix</keyword>
<comment type="caution">
    <text evidence="5">The sequence shown here is derived from an EMBL/GenBank/DDBJ whole genome shotgun (WGS) entry which is preliminary data.</text>
</comment>
<feature type="domain" description="Prepilin type IV endopeptidase peptidase" evidence="4">
    <location>
        <begin position="45"/>
        <end position="157"/>
    </location>
</feature>
<dbReference type="InterPro" id="IPR050882">
    <property type="entry name" value="Prepilin_peptidase/N-MTase"/>
</dbReference>
<dbReference type="PRINTS" id="PR00864">
    <property type="entry name" value="PREPILNPTASE"/>
</dbReference>
<dbReference type="InterPro" id="IPR014032">
    <property type="entry name" value="Peptidase_A24A_bac"/>
</dbReference>
<evidence type="ECO:0000256" key="3">
    <source>
        <dbReference type="SAM" id="Phobius"/>
    </source>
</evidence>
<proteinExistence type="inferred from homology"/>
<protein>
    <submittedName>
        <fullName evidence="5">Prepilin peptidase</fullName>
    </submittedName>
</protein>
<gene>
    <name evidence="5" type="ORF">DK847_17810</name>
</gene>
<organism evidence="5 6">
    <name type="scientific">Aestuariivirga litoralis</name>
    <dbReference type="NCBI Taxonomy" id="2650924"/>
    <lineage>
        <taxon>Bacteria</taxon>
        <taxon>Pseudomonadati</taxon>
        <taxon>Pseudomonadota</taxon>
        <taxon>Alphaproteobacteria</taxon>
        <taxon>Hyphomicrobiales</taxon>
        <taxon>Aestuariivirgaceae</taxon>
        <taxon>Aestuariivirga</taxon>
    </lineage>
</organism>
<reference evidence="6" key="1">
    <citation type="submission" date="2018-06" db="EMBL/GenBank/DDBJ databases">
        <title>Aestuariibacter litoralis strain KCTC 52945T.</title>
        <authorList>
            <person name="Li X."/>
            <person name="Salam N."/>
            <person name="Li J.-L."/>
            <person name="Chen Y.-M."/>
            <person name="Yang Z.-W."/>
            <person name="Zhang L.-Y."/>
            <person name="Han M.-X."/>
            <person name="Xiao M."/>
            <person name="Li W.-J."/>
        </authorList>
    </citation>
    <scope>NUCLEOTIDE SEQUENCE [LARGE SCALE GENOMIC DNA]</scope>
    <source>
        <strain evidence="6">KCTC 52945</strain>
    </source>
</reference>
<feature type="transmembrane region" description="Helical" evidence="3">
    <location>
        <begin position="175"/>
        <end position="193"/>
    </location>
</feature>
<dbReference type="Proteomes" id="UP000248795">
    <property type="component" value="Unassembled WGS sequence"/>
</dbReference>
<keyword evidence="3" id="KW-0812">Transmembrane</keyword>
<evidence type="ECO:0000256" key="1">
    <source>
        <dbReference type="ARBA" id="ARBA00005801"/>
    </source>
</evidence>
<dbReference type="PANTHER" id="PTHR30487:SF0">
    <property type="entry name" value="PREPILIN LEADER PEPTIDASE_N-METHYLTRANSFERASE-RELATED"/>
    <property type="match status" value="1"/>
</dbReference>
<feature type="transmembrane region" description="Helical" evidence="3">
    <location>
        <begin position="95"/>
        <end position="114"/>
    </location>
</feature>
<evidence type="ECO:0000256" key="2">
    <source>
        <dbReference type="RuleBase" id="RU003793"/>
    </source>
</evidence>
<dbReference type="Pfam" id="PF01478">
    <property type="entry name" value="Peptidase_A24"/>
    <property type="match status" value="1"/>
</dbReference>
<evidence type="ECO:0000313" key="5">
    <source>
        <dbReference type="EMBL" id="PZF75694.1"/>
    </source>
</evidence>
<accession>A0A2W2B5U8</accession>
<dbReference type="GO" id="GO:0005886">
    <property type="term" value="C:plasma membrane"/>
    <property type="evidence" value="ECO:0007669"/>
    <property type="project" value="TreeGrafter"/>
</dbReference>
<dbReference type="InterPro" id="IPR000045">
    <property type="entry name" value="Prepilin_IV_endopep_pep"/>
</dbReference>
<name>A0A2W2B5U8_9HYPH</name>
<keyword evidence="6" id="KW-1185">Reference proteome</keyword>
<dbReference type="AlphaFoldDB" id="A0A2W2B5U8"/>
<feature type="transmembrane region" description="Helical" evidence="3">
    <location>
        <begin position="141"/>
        <end position="163"/>
    </location>
</feature>
<dbReference type="Gene3D" id="1.20.120.1220">
    <property type="match status" value="1"/>
</dbReference>
<evidence type="ECO:0000313" key="6">
    <source>
        <dbReference type="Proteomes" id="UP000248795"/>
    </source>
</evidence>
<dbReference type="GO" id="GO:0004190">
    <property type="term" value="F:aspartic-type endopeptidase activity"/>
    <property type="evidence" value="ECO:0007669"/>
    <property type="project" value="InterPro"/>
</dbReference>
<dbReference type="PANTHER" id="PTHR30487">
    <property type="entry name" value="TYPE 4 PREPILIN-LIKE PROTEINS LEADER PEPTIDE-PROCESSING ENZYME"/>
    <property type="match status" value="1"/>
</dbReference>
<dbReference type="GO" id="GO:0006465">
    <property type="term" value="P:signal peptide processing"/>
    <property type="evidence" value="ECO:0007669"/>
    <property type="project" value="TreeGrafter"/>
</dbReference>
<keyword evidence="3" id="KW-0472">Membrane</keyword>
<feature type="transmembrane region" description="Helical" evidence="3">
    <location>
        <begin position="12"/>
        <end position="32"/>
    </location>
</feature>
<sequence>MDEEVTEEAPLLSRWALAAAVAFACAAGGASLAVMPPGVALVTGLLALLMALITLIDFRHFIIPDVLSLPAVPLGIIANIVVFHPDDWMAGFSESVLGAVLAGGAFFLLRALWFRLRGIEGLGLGDVKLAAVAGAWLGPEMLPAACLAAALGGLAAAVVLLVLPGRQVRMSDHMPFGSFMAPVILLFWAWRVLDAVPFW</sequence>
<comment type="similarity">
    <text evidence="1 2">Belongs to the peptidase A24 family.</text>
</comment>
<evidence type="ECO:0000259" key="4">
    <source>
        <dbReference type="Pfam" id="PF01478"/>
    </source>
</evidence>
<feature type="transmembrane region" description="Helical" evidence="3">
    <location>
        <begin position="39"/>
        <end position="56"/>
    </location>
</feature>